<dbReference type="InterPro" id="IPR038333">
    <property type="entry name" value="T1MK-like_N_sf"/>
</dbReference>
<feature type="domain" description="DNA methylase adenine-specific" evidence="8">
    <location>
        <begin position="137"/>
        <end position="452"/>
    </location>
</feature>
<dbReference type="GO" id="GO:0008170">
    <property type="term" value="F:N-methyltransferase activity"/>
    <property type="evidence" value="ECO:0007669"/>
    <property type="project" value="InterPro"/>
</dbReference>
<keyword evidence="5" id="KW-0949">S-adenosyl-L-methionine</keyword>
<dbReference type="Pfam" id="PF02384">
    <property type="entry name" value="N6_Mtase"/>
    <property type="match status" value="1"/>
</dbReference>
<dbReference type="RefSeq" id="WP_132012607.1">
    <property type="nucleotide sequence ID" value="NZ_SLUN01000002.1"/>
</dbReference>
<name>A0A4R1SA91_HYDET</name>
<dbReference type="InterPro" id="IPR051537">
    <property type="entry name" value="DNA_Adenine_Mtase"/>
</dbReference>
<dbReference type="PANTHER" id="PTHR42933:SF3">
    <property type="entry name" value="TYPE I RESTRICTION ENZYME MJAVIII METHYLASE SUBUNIT"/>
    <property type="match status" value="1"/>
</dbReference>
<evidence type="ECO:0000256" key="2">
    <source>
        <dbReference type="ARBA" id="ARBA00011900"/>
    </source>
</evidence>
<keyword evidence="6" id="KW-0680">Restriction system</keyword>
<evidence type="ECO:0000256" key="5">
    <source>
        <dbReference type="ARBA" id="ARBA00022691"/>
    </source>
</evidence>
<dbReference type="Proteomes" id="UP000295008">
    <property type="component" value="Unassembled WGS sequence"/>
</dbReference>
<dbReference type="SUPFAM" id="SSF53335">
    <property type="entry name" value="S-adenosyl-L-methionine-dependent methyltransferases"/>
    <property type="match status" value="1"/>
</dbReference>
<evidence type="ECO:0000259" key="9">
    <source>
        <dbReference type="Pfam" id="PF12161"/>
    </source>
</evidence>
<comment type="catalytic activity">
    <reaction evidence="7">
        <text>a 2'-deoxyadenosine in DNA + S-adenosyl-L-methionine = an N(6)-methyl-2'-deoxyadenosine in DNA + S-adenosyl-L-homocysteine + H(+)</text>
        <dbReference type="Rhea" id="RHEA:15197"/>
        <dbReference type="Rhea" id="RHEA-COMP:12418"/>
        <dbReference type="Rhea" id="RHEA-COMP:12419"/>
        <dbReference type="ChEBI" id="CHEBI:15378"/>
        <dbReference type="ChEBI" id="CHEBI:57856"/>
        <dbReference type="ChEBI" id="CHEBI:59789"/>
        <dbReference type="ChEBI" id="CHEBI:90615"/>
        <dbReference type="ChEBI" id="CHEBI:90616"/>
        <dbReference type="EC" id="2.1.1.72"/>
    </reaction>
</comment>
<dbReference type="AlphaFoldDB" id="A0A4R1SA91"/>
<dbReference type="PRINTS" id="PR00507">
    <property type="entry name" value="N12N6MTFRASE"/>
</dbReference>
<dbReference type="Pfam" id="PF12161">
    <property type="entry name" value="HsdM_N"/>
    <property type="match status" value="1"/>
</dbReference>
<dbReference type="EC" id="2.1.1.72" evidence="2"/>
<gene>
    <name evidence="10" type="ORF">EDC14_1002185</name>
</gene>
<dbReference type="PANTHER" id="PTHR42933">
    <property type="entry name" value="SLR6095 PROTEIN"/>
    <property type="match status" value="1"/>
</dbReference>
<evidence type="ECO:0000313" key="10">
    <source>
        <dbReference type="EMBL" id="TCL76426.1"/>
    </source>
</evidence>
<accession>A0A4R1SA91</accession>
<dbReference type="InterPro" id="IPR003356">
    <property type="entry name" value="DNA_methylase_A-5"/>
</dbReference>
<evidence type="ECO:0000256" key="3">
    <source>
        <dbReference type="ARBA" id="ARBA00022603"/>
    </source>
</evidence>
<protein>
    <recommendedName>
        <fullName evidence="2">site-specific DNA-methyltransferase (adenine-specific)</fullName>
        <ecNumber evidence="2">2.1.1.72</ecNumber>
    </recommendedName>
</protein>
<dbReference type="GO" id="GO:0032259">
    <property type="term" value="P:methylation"/>
    <property type="evidence" value="ECO:0007669"/>
    <property type="project" value="UniProtKB-KW"/>
</dbReference>
<dbReference type="OrthoDB" id="9814572at2"/>
<dbReference type="GO" id="GO:0009307">
    <property type="term" value="P:DNA restriction-modification system"/>
    <property type="evidence" value="ECO:0007669"/>
    <property type="project" value="UniProtKB-KW"/>
</dbReference>
<evidence type="ECO:0000256" key="7">
    <source>
        <dbReference type="ARBA" id="ARBA00047942"/>
    </source>
</evidence>
<comment type="similarity">
    <text evidence="1">Belongs to the N(4)/N(6)-methyltransferase family.</text>
</comment>
<keyword evidence="11" id="KW-1185">Reference proteome</keyword>
<feature type="domain" description="N6 adenine-specific DNA methyltransferase N-terminal" evidence="9">
    <location>
        <begin position="6"/>
        <end position="127"/>
    </location>
</feature>
<evidence type="ECO:0000256" key="1">
    <source>
        <dbReference type="ARBA" id="ARBA00006594"/>
    </source>
</evidence>
<keyword evidence="3" id="KW-0489">Methyltransferase</keyword>
<evidence type="ECO:0000259" key="8">
    <source>
        <dbReference type="Pfam" id="PF02384"/>
    </source>
</evidence>
<dbReference type="InterPro" id="IPR022749">
    <property type="entry name" value="D12N6_MeTrfase_N"/>
</dbReference>
<dbReference type="GO" id="GO:0003677">
    <property type="term" value="F:DNA binding"/>
    <property type="evidence" value="ECO:0007669"/>
    <property type="project" value="InterPro"/>
</dbReference>
<keyword evidence="4" id="KW-0808">Transferase</keyword>
<dbReference type="Gene3D" id="3.40.50.150">
    <property type="entry name" value="Vaccinia Virus protein VP39"/>
    <property type="match status" value="1"/>
</dbReference>
<proteinExistence type="inferred from homology"/>
<evidence type="ECO:0000256" key="4">
    <source>
        <dbReference type="ARBA" id="ARBA00022679"/>
    </source>
</evidence>
<dbReference type="GO" id="GO:0009007">
    <property type="term" value="F:site-specific DNA-methyltransferase (adenine-specific) activity"/>
    <property type="evidence" value="ECO:0007669"/>
    <property type="project" value="UniProtKB-EC"/>
</dbReference>
<dbReference type="EMBL" id="SLUN01000002">
    <property type="protein sequence ID" value="TCL76426.1"/>
    <property type="molecule type" value="Genomic_DNA"/>
</dbReference>
<dbReference type="Gene3D" id="1.20.1260.30">
    <property type="match status" value="1"/>
</dbReference>
<evidence type="ECO:0000256" key="6">
    <source>
        <dbReference type="ARBA" id="ARBA00022747"/>
    </source>
</evidence>
<reference evidence="10 11" key="1">
    <citation type="submission" date="2019-03" db="EMBL/GenBank/DDBJ databases">
        <title>Genomic Encyclopedia of Type Strains, Phase IV (KMG-IV): sequencing the most valuable type-strain genomes for metagenomic binning, comparative biology and taxonomic classification.</title>
        <authorList>
            <person name="Goeker M."/>
        </authorList>
    </citation>
    <scope>NUCLEOTIDE SEQUENCE [LARGE SCALE GENOMIC DNA]</scope>
    <source>
        <strain evidence="10 11">LX-B</strain>
    </source>
</reference>
<comment type="caution">
    <text evidence="10">The sequence shown here is derived from an EMBL/GenBank/DDBJ whole genome shotgun (WGS) entry which is preliminary data.</text>
</comment>
<dbReference type="InterPro" id="IPR029063">
    <property type="entry name" value="SAM-dependent_MTases_sf"/>
</dbReference>
<sequence>MITGEIKNKVDRIWEVFWTGGVTNPLSVIEQITYLLFIRGLDEIEERRRKEAALLGIKHKPIFPEDRQELRWGVFKNLAADKMYQIVSNGVFPFIKALHADKDSAYSKYMSDAIFIIPTSQMLEKIVTGLSDLPLEDRDTKGDLYEYLLSKIAQSGTNGQFRTPRHIIKMMVDLMKPSPEDIICDPAAGSAGFLVAAGEYLRDNHPDLFLDKSLRDHFNNEMFCGFDMDRTMLRIGAMNMMLHGVENPNIEYRDSLSEVNTDASKYTLIMTNPPFKGSLDYEAVSADLLRVTKTKKTELLFLALFLRIMKTGGRCASIVPDGVLFGSSNAHVAIRKEIVEKHKLEAIISMPSGVFKPYAGVSTAIIIFTKTGAGGTDKVWFYDMKADGYSLDDKRNDIADNDIPDIVARFRDLKAEENRKRTEQSFFVMKDEIVSNGYDLSINKYKELEHEEVAYEKPQVILARLKEMEREIQQELDELEKLII</sequence>
<evidence type="ECO:0000313" key="11">
    <source>
        <dbReference type="Proteomes" id="UP000295008"/>
    </source>
</evidence>
<organism evidence="10 11">
    <name type="scientific">Hydrogenispora ethanolica</name>
    <dbReference type="NCBI Taxonomy" id="1082276"/>
    <lineage>
        <taxon>Bacteria</taxon>
        <taxon>Bacillati</taxon>
        <taxon>Bacillota</taxon>
        <taxon>Hydrogenispora</taxon>
    </lineage>
</organism>